<name>M7BAK7_CHEMY</name>
<dbReference type="InterPro" id="IPR023394">
    <property type="entry name" value="Sec7_C_sf"/>
</dbReference>
<organism evidence="5 6">
    <name type="scientific">Chelonia mydas</name>
    <name type="common">Green sea-turtle</name>
    <name type="synonym">Chelonia agassizi</name>
    <dbReference type="NCBI Taxonomy" id="8469"/>
    <lineage>
        <taxon>Eukaryota</taxon>
        <taxon>Metazoa</taxon>
        <taxon>Chordata</taxon>
        <taxon>Craniata</taxon>
        <taxon>Vertebrata</taxon>
        <taxon>Euteleostomi</taxon>
        <taxon>Archelosauria</taxon>
        <taxon>Testudinata</taxon>
        <taxon>Testudines</taxon>
        <taxon>Cryptodira</taxon>
        <taxon>Durocryptodira</taxon>
        <taxon>Americhelydia</taxon>
        <taxon>Chelonioidea</taxon>
        <taxon>Cheloniidae</taxon>
        <taxon>Chelonia</taxon>
    </lineage>
</organism>
<dbReference type="SMART" id="SM00248">
    <property type="entry name" value="ANK"/>
    <property type="match status" value="1"/>
</dbReference>
<evidence type="ECO:0000256" key="1">
    <source>
        <dbReference type="PROSITE-ProRule" id="PRU00023"/>
    </source>
</evidence>
<dbReference type="GO" id="GO:0005085">
    <property type="term" value="F:guanyl-nucleotide exchange factor activity"/>
    <property type="evidence" value="ECO:0007669"/>
    <property type="project" value="InterPro"/>
</dbReference>
<dbReference type="PANTHER" id="PTHR10663:SF320">
    <property type="entry name" value="CYTOHESIN-3"/>
    <property type="match status" value="1"/>
</dbReference>
<keyword evidence="6" id="KW-1185">Reference proteome</keyword>
<evidence type="ECO:0000259" key="4">
    <source>
        <dbReference type="PROSITE" id="PS50190"/>
    </source>
</evidence>
<dbReference type="eggNOG" id="KOG0930">
    <property type="taxonomic scope" value="Eukaryota"/>
</dbReference>
<dbReference type="Gene3D" id="1.10.1000.11">
    <property type="entry name" value="Arf Nucleotide-binding Site Opener,domain 2"/>
    <property type="match status" value="1"/>
</dbReference>
<feature type="domain" description="PH" evidence="3">
    <location>
        <begin position="577"/>
        <end position="690"/>
    </location>
</feature>
<dbReference type="AlphaFoldDB" id="M7BAK7"/>
<dbReference type="InterPro" id="IPR000904">
    <property type="entry name" value="Sec7_dom"/>
</dbReference>
<dbReference type="InterPro" id="IPR011993">
    <property type="entry name" value="PH-like_dom_sf"/>
</dbReference>
<dbReference type="Pfam" id="PF15118">
    <property type="entry name" value="DUF4560"/>
    <property type="match status" value="1"/>
</dbReference>
<dbReference type="InterPro" id="IPR036770">
    <property type="entry name" value="Ankyrin_rpt-contain_sf"/>
</dbReference>
<dbReference type="Proteomes" id="UP000031443">
    <property type="component" value="Unassembled WGS sequence"/>
</dbReference>
<sequence length="690" mass="78463">MAAALSALAARLSQSAAARSYGVFCKGLTRTLLIFFDLAWKLRINFPYLYIVASMMLNVRLQFYKALVSTKVLPELHIKSSVSATTKQTNEVVTERLSDVELWPPDVKILSDRAKQLRKGKINGLPIPDVNQAAENGNTPLHAAVSTGKMHLVSLLLHYPGINVNFPNSQCDGATALHLAIVYGTCTGGTRLKPPARFTQATEEQLTDEANVELDLLLAASGTVRSTVPGQLGSLPLHIGCATDWELLEEYCSKHQQLKLDIWLIVPDDLSIEEREELLNIRRRKKELIDDIERLKFEIAEVMTEIDNLTSVEERMFVAKLKNELRYFSCSDGYISQGIQFLIENDLLQNTPEDIAQFLYKGEGLNKTVIGDYLGERDEFNIKVLQAFVELHEFADLNLVQALRQFLWSFRLPGEAQKIDRMMEAFASRYCLCNPGVFQSTDTCYVLSFAIIMLNTSLHNHNVRDKPTVERFISMNRGINEGGDLPEELLRSNVDWIYRYSQSVLTGICSVQHQVECGENKGGKIVEITEAPKTAIMTYCGRKVMLQRCQTFDCDFQNLYESIKNEPFKIPEDDGNDLTHTFFNPDREGGRVKTWKRRWFILTDNCLYYFEYTTDKEPRGIIPLENLSIREVEDPRKPNCFELYNPSHKGQVIKACKTEADGRVVEGNHVVYRISAPTPEEKEEWIKSIK</sequence>
<dbReference type="STRING" id="8469.M7BAK7"/>
<reference evidence="5" key="1">
    <citation type="submission" date="2012-03" db="EMBL/GenBank/DDBJ databases">
        <title>Development and evolution of a turtle-specific body plan assessed by genome-wide analyses.</title>
        <authorList>
            <person name="Zhang G."/>
            <person name="Huang Z."/>
            <person name="Wang Z."/>
        </authorList>
    </citation>
    <scope>NUCLEOTIDE SEQUENCE</scope>
</reference>
<feature type="coiled-coil region" evidence="2">
    <location>
        <begin position="275"/>
        <end position="312"/>
    </location>
</feature>
<dbReference type="GO" id="GO:0032012">
    <property type="term" value="P:regulation of ARF protein signal transduction"/>
    <property type="evidence" value="ECO:0007669"/>
    <property type="project" value="InterPro"/>
</dbReference>
<dbReference type="InterPro" id="IPR002110">
    <property type="entry name" value="Ankyrin_rpt"/>
</dbReference>
<proteinExistence type="predicted"/>
<accession>M7BAK7</accession>
<dbReference type="Pfam" id="PF01369">
    <property type="entry name" value="Sec7"/>
    <property type="match status" value="1"/>
</dbReference>
<dbReference type="SMART" id="SM00222">
    <property type="entry name" value="Sec7"/>
    <property type="match status" value="1"/>
</dbReference>
<feature type="domain" description="SEC7" evidence="4">
    <location>
        <begin position="337"/>
        <end position="500"/>
    </location>
</feature>
<dbReference type="PROSITE" id="PS50088">
    <property type="entry name" value="ANK_REPEAT"/>
    <property type="match status" value="1"/>
</dbReference>
<dbReference type="CDD" id="cd01252">
    <property type="entry name" value="PH_GRP1-like"/>
    <property type="match status" value="1"/>
</dbReference>
<dbReference type="Gene3D" id="2.30.29.30">
    <property type="entry name" value="Pleckstrin-homology domain (PH domain)/Phosphotyrosine-binding domain (PTB)"/>
    <property type="match status" value="1"/>
</dbReference>
<dbReference type="Pfam" id="PF12796">
    <property type="entry name" value="Ank_2"/>
    <property type="match status" value="1"/>
</dbReference>
<dbReference type="InterPro" id="IPR029367">
    <property type="entry name" value="SMIM10"/>
</dbReference>
<evidence type="ECO:0000256" key="2">
    <source>
        <dbReference type="SAM" id="Coils"/>
    </source>
</evidence>
<keyword evidence="1" id="KW-0040">ANK repeat</keyword>
<dbReference type="InterPro" id="IPR035999">
    <property type="entry name" value="Sec7_dom_sf"/>
</dbReference>
<dbReference type="Gene3D" id="1.10.220.20">
    <property type="match status" value="1"/>
</dbReference>
<dbReference type="Pfam" id="PF00169">
    <property type="entry name" value="PH"/>
    <property type="match status" value="1"/>
</dbReference>
<dbReference type="SUPFAM" id="SSF48403">
    <property type="entry name" value="Ankyrin repeat"/>
    <property type="match status" value="1"/>
</dbReference>
<dbReference type="InterPro" id="IPR001849">
    <property type="entry name" value="PH_domain"/>
</dbReference>
<evidence type="ECO:0000313" key="5">
    <source>
        <dbReference type="EMBL" id="EMP34976.1"/>
    </source>
</evidence>
<dbReference type="SUPFAM" id="SSF50729">
    <property type="entry name" value="PH domain-like"/>
    <property type="match status" value="1"/>
</dbReference>
<dbReference type="FunFam" id="1.10.1000.11:FF:000002">
    <property type="entry name" value="Cytohesin 1"/>
    <property type="match status" value="1"/>
</dbReference>
<gene>
    <name evidence="5" type="ORF">UY3_07868</name>
</gene>
<keyword evidence="2" id="KW-0175">Coiled coil</keyword>
<dbReference type="PROSITE" id="PS50297">
    <property type="entry name" value="ANK_REP_REGION"/>
    <property type="match status" value="1"/>
</dbReference>
<evidence type="ECO:0000259" key="3">
    <source>
        <dbReference type="PROSITE" id="PS50003"/>
    </source>
</evidence>
<dbReference type="PROSITE" id="PS50190">
    <property type="entry name" value="SEC7"/>
    <property type="match status" value="1"/>
</dbReference>
<dbReference type="SMART" id="SM00233">
    <property type="entry name" value="PH"/>
    <property type="match status" value="1"/>
</dbReference>
<dbReference type="PANTHER" id="PTHR10663">
    <property type="entry name" value="GUANYL-NUCLEOTIDE EXCHANGE FACTOR"/>
    <property type="match status" value="1"/>
</dbReference>
<feature type="repeat" description="ANK" evidence="1">
    <location>
        <begin position="136"/>
        <end position="169"/>
    </location>
</feature>
<dbReference type="SUPFAM" id="SSF48425">
    <property type="entry name" value="Sec7 domain"/>
    <property type="match status" value="1"/>
</dbReference>
<protein>
    <submittedName>
        <fullName evidence="5">Cytohesin-3</fullName>
    </submittedName>
</protein>
<dbReference type="CDD" id="cd00171">
    <property type="entry name" value="Sec7"/>
    <property type="match status" value="1"/>
</dbReference>
<dbReference type="PROSITE" id="PS50003">
    <property type="entry name" value="PH_DOMAIN"/>
    <property type="match status" value="1"/>
</dbReference>
<dbReference type="Gene3D" id="1.25.40.20">
    <property type="entry name" value="Ankyrin repeat-containing domain"/>
    <property type="match status" value="1"/>
</dbReference>
<dbReference type="EMBL" id="KB530577">
    <property type="protein sequence ID" value="EMP34976.1"/>
    <property type="molecule type" value="Genomic_DNA"/>
</dbReference>
<evidence type="ECO:0000313" key="6">
    <source>
        <dbReference type="Proteomes" id="UP000031443"/>
    </source>
</evidence>